<feature type="transmembrane region" description="Helical" evidence="4">
    <location>
        <begin position="21"/>
        <end position="40"/>
    </location>
</feature>
<evidence type="ECO:0000256" key="4">
    <source>
        <dbReference type="SAM" id="Phobius"/>
    </source>
</evidence>
<evidence type="ECO:0000256" key="1">
    <source>
        <dbReference type="ARBA" id="ARBA00022679"/>
    </source>
</evidence>
<evidence type="ECO:0000256" key="2">
    <source>
        <dbReference type="ARBA" id="ARBA00022777"/>
    </source>
</evidence>
<dbReference type="GO" id="GO:0004673">
    <property type="term" value="F:protein histidine kinase activity"/>
    <property type="evidence" value="ECO:0007669"/>
    <property type="project" value="UniProtKB-EC"/>
</dbReference>
<keyword evidence="1 5" id="KW-0808">Transferase</keyword>
<feature type="transmembrane region" description="Helical" evidence="4">
    <location>
        <begin position="52"/>
        <end position="80"/>
    </location>
</feature>
<dbReference type="InterPro" id="IPR036890">
    <property type="entry name" value="HATPase_C_sf"/>
</dbReference>
<dbReference type="EMBL" id="JAVDUJ010000001">
    <property type="protein sequence ID" value="MDR6938535.1"/>
    <property type="molecule type" value="Genomic_DNA"/>
</dbReference>
<dbReference type="PANTHER" id="PTHR24421">
    <property type="entry name" value="NITRATE/NITRITE SENSOR PROTEIN NARX-RELATED"/>
    <property type="match status" value="1"/>
</dbReference>
<proteinExistence type="predicted"/>
<accession>A0ABU1T112</accession>
<name>A0ABU1T112_9ACTO</name>
<comment type="caution">
    <text evidence="5">The sequence shown here is derived from an EMBL/GenBank/DDBJ whole genome shotgun (WGS) entry which is preliminary data.</text>
</comment>
<keyword evidence="4" id="KW-0812">Transmembrane</keyword>
<sequence length="384" mass="42037">MQEKLVMFKVIKRHLYPRASSYKLAYLLTAALIMIFELIIHLSPPFFDTSTIWVLAFLCIALAAAPWLGTIGDLFFSLAYIAIGLAEFDSSLSFPTFGITLIVAVWIINHHTIRASILLGGVALLSLWQNDDLPFQLVSEILVAVLVFTIALLLRSSFDKASESEREISNARRASREAVASIRTELAAQLHDTIAKDLAQVAILVQNMAAAHPELADEIDPITNITQGASRRLRPMIMDLNQTVAAPSFRVAVTESAVMLRSRSMVLKVEMAADIDHLLSRQALLTASLFVRETATNVLKYGQSSTSVELYVDLEGSELALMMRNQISTEPIDRTLTGGFGLANLQSRIESEGGRMSFTSTGARWIISAAIPNLNPSITGGSDE</sequence>
<dbReference type="Gene3D" id="3.30.565.10">
    <property type="entry name" value="Histidine kinase-like ATPase, C-terminal domain"/>
    <property type="match status" value="1"/>
</dbReference>
<evidence type="ECO:0000313" key="5">
    <source>
        <dbReference type="EMBL" id="MDR6938535.1"/>
    </source>
</evidence>
<gene>
    <name evidence="5" type="ORF">J2S36_000078</name>
</gene>
<dbReference type="RefSeq" id="WP_309954445.1">
    <property type="nucleotide sequence ID" value="NZ_JAVDUJ010000001.1"/>
</dbReference>
<feature type="transmembrane region" description="Helical" evidence="4">
    <location>
        <begin position="133"/>
        <end position="154"/>
    </location>
</feature>
<dbReference type="InterPro" id="IPR050482">
    <property type="entry name" value="Sensor_HK_TwoCompSys"/>
</dbReference>
<keyword evidence="6" id="KW-1185">Reference proteome</keyword>
<protein>
    <submittedName>
        <fullName evidence="5">Two-component system sensor histidine kinase UhpB</fullName>
        <ecNumber evidence="5">2.7.13.3</ecNumber>
    </submittedName>
</protein>
<reference evidence="5 6" key="1">
    <citation type="submission" date="2023-07" db="EMBL/GenBank/DDBJ databases">
        <title>Sequencing the genomes of 1000 actinobacteria strains.</title>
        <authorList>
            <person name="Klenk H.-P."/>
        </authorList>
    </citation>
    <scope>NUCLEOTIDE SEQUENCE [LARGE SCALE GENOMIC DNA]</scope>
    <source>
        <strain evidence="5 6">DSM 15539</strain>
    </source>
</reference>
<feature type="transmembrane region" description="Helical" evidence="4">
    <location>
        <begin position="92"/>
        <end position="113"/>
    </location>
</feature>
<dbReference type="Proteomes" id="UP001266099">
    <property type="component" value="Unassembled WGS sequence"/>
</dbReference>
<evidence type="ECO:0000313" key="6">
    <source>
        <dbReference type="Proteomes" id="UP001266099"/>
    </source>
</evidence>
<evidence type="ECO:0000256" key="3">
    <source>
        <dbReference type="ARBA" id="ARBA00023012"/>
    </source>
</evidence>
<dbReference type="EC" id="2.7.13.3" evidence="5"/>
<keyword evidence="4" id="KW-0472">Membrane</keyword>
<organism evidence="5 6">
    <name type="scientific">Arcanobacterium hippocoleae</name>
    <dbReference type="NCBI Taxonomy" id="149017"/>
    <lineage>
        <taxon>Bacteria</taxon>
        <taxon>Bacillati</taxon>
        <taxon>Actinomycetota</taxon>
        <taxon>Actinomycetes</taxon>
        <taxon>Actinomycetales</taxon>
        <taxon>Actinomycetaceae</taxon>
        <taxon>Arcanobacterium</taxon>
    </lineage>
</organism>
<keyword evidence="3" id="KW-0902">Two-component regulatory system</keyword>
<keyword evidence="2 5" id="KW-0418">Kinase</keyword>
<keyword evidence="4" id="KW-1133">Transmembrane helix</keyword>